<feature type="chain" id="PRO_5004844651" evidence="1">
    <location>
        <begin position="20"/>
        <end position="146"/>
    </location>
</feature>
<dbReference type="InterPro" id="IPR002696">
    <property type="entry name" value="Membr_insert_effic_factor_YidD"/>
</dbReference>
<name>W4L9X0_ENTF1</name>
<evidence type="ECO:0000256" key="1">
    <source>
        <dbReference type="SAM" id="SignalP"/>
    </source>
</evidence>
<comment type="caution">
    <text evidence="2">The sequence shown here is derived from an EMBL/GenBank/DDBJ whole genome shotgun (WGS) entry which is preliminary data.</text>
</comment>
<dbReference type="HOGENOM" id="CLU_149180_0_0_7"/>
<dbReference type="EMBL" id="AZHW01001006">
    <property type="protein sequence ID" value="ETW94787.1"/>
    <property type="molecule type" value="Genomic_DNA"/>
</dbReference>
<gene>
    <name evidence="2" type="ORF">ETSY1_33405</name>
</gene>
<dbReference type="Proteomes" id="UP000019141">
    <property type="component" value="Unassembled WGS sequence"/>
</dbReference>
<dbReference type="NCBIfam" id="TIGR00278">
    <property type="entry name" value="membrane protein insertion efficiency factor YidD"/>
    <property type="match status" value="1"/>
</dbReference>
<reference evidence="2 3" key="1">
    <citation type="journal article" date="2014" name="Nature">
        <title>An environmental bacterial taxon with a large and distinct metabolic repertoire.</title>
        <authorList>
            <person name="Wilson M.C."/>
            <person name="Mori T."/>
            <person name="Ruckert C."/>
            <person name="Uria A.R."/>
            <person name="Helf M.J."/>
            <person name="Takada K."/>
            <person name="Gernert C."/>
            <person name="Steffens U.A."/>
            <person name="Heycke N."/>
            <person name="Schmitt S."/>
            <person name="Rinke C."/>
            <person name="Helfrich E.J."/>
            <person name="Brachmann A.O."/>
            <person name="Gurgui C."/>
            <person name="Wakimoto T."/>
            <person name="Kracht M."/>
            <person name="Crusemann M."/>
            <person name="Hentschel U."/>
            <person name="Abe I."/>
            <person name="Matsunaga S."/>
            <person name="Kalinowski J."/>
            <person name="Takeyama H."/>
            <person name="Piel J."/>
        </authorList>
    </citation>
    <scope>NUCLEOTIDE SEQUENCE [LARGE SCALE GENOMIC DNA]</scope>
    <source>
        <strain evidence="3">TSY1</strain>
    </source>
</reference>
<sequence>MLAFLFTAWLEPVALTAMADANPMRAPQNVAQSAESAAATPSGSLPKGVFDRLLRFYQQVISEVDGARSNMYPTGSDYARRVIKKHGVALGIVLTAERLLHEGNEKQVSPRIRKYGILRTYDPVEANDWWWRGSENWVYQPRARQR</sequence>
<dbReference type="Pfam" id="PF01809">
    <property type="entry name" value="YidD"/>
    <property type="match status" value="1"/>
</dbReference>
<protein>
    <submittedName>
        <fullName evidence="2">Uncharacterized protein</fullName>
    </submittedName>
</protein>
<dbReference type="AlphaFoldDB" id="W4L9X0"/>
<accession>W4L9X0</accession>
<evidence type="ECO:0000313" key="3">
    <source>
        <dbReference type="Proteomes" id="UP000019141"/>
    </source>
</evidence>
<dbReference type="SMART" id="SM01234">
    <property type="entry name" value="Haemolytic"/>
    <property type="match status" value="1"/>
</dbReference>
<organism evidence="2 3">
    <name type="scientific">Entotheonella factor</name>
    <dbReference type="NCBI Taxonomy" id="1429438"/>
    <lineage>
        <taxon>Bacteria</taxon>
        <taxon>Pseudomonadati</taxon>
        <taxon>Nitrospinota/Tectimicrobiota group</taxon>
        <taxon>Candidatus Tectimicrobiota</taxon>
        <taxon>Candidatus Entotheonellia</taxon>
        <taxon>Candidatus Entotheonellales</taxon>
        <taxon>Candidatus Entotheonellaceae</taxon>
        <taxon>Candidatus Entotheonella</taxon>
    </lineage>
</organism>
<evidence type="ECO:0000313" key="2">
    <source>
        <dbReference type="EMBL" id="ETW94787.1"/>
    </source>
</evidence>
<keyword evidence="3" id="KW-1185">Reference proteome</keyword>
<proteinExistence type="predicted"/>
<keyword evidence="1" id="KW-0732">Signal</keyword>
<feature type="signal peptide" evidence="1">
    <location>
        <begin position="1"/>
        <end position="19"/>
    </location>
</feature>